<dbReference type="Proteomes" id="UP000053958">
    <property type="component" value="Unassembled WGS sequence"/>
</dbReference>
<comment type="caution">
    <text evidence="2">The sequence shown here is derived from an EMBL/GenBank/DDBJ whole genome shotgun (WGS) entry which is preliminary data.</text>
</comment>
<sequence>MTLAIISSNHGDPALTKPSFHSRNERFFFVRLIACHSGVIWYLHWLHGQQDIEGRHPPTQKPASDPLAFHMPPRLNTSPPSMKPPSSHRRDPSAPPPSSNAKKGSSVRPQRPALSHRKSASAHLPSHNHQPSISKLGPGSGPASWSVKDDGDDDRPEMAASFLQFCAMCEKQITVPNNAVLYCSESCRRKDSCKPLSASFPYTTTTMSPSTSPPSSPSMSPRAIVPPLTPTGSSPRPTPGLRIPSDLHDSKADMDPTEWKPVIWRRNGSSASLASTEAWTYLSQFHGGEEALMMMPGRRSGVHRSSASLSALNNNGVPSLTHTPSTAASSLNSSSDYMGSMYDYAATTIRPLPPRRNPSSSTSAGATKGVELVVPHIVPATTTAAAPPPPTTAAAAAAGGSDSSRPSTSPDGEREGMWLRSGGGAGSTPSRSCQ</sequence>
<feature type="region of interest" description="Disordered" evidence="1">
    <location>
        <begin position="53"/>
        <end position="153"/>
    </location>
</feature>
<dbReference type="OrthoDB" id="3599883at2759"/>
<dbReference type="EMBL" id="LASV01000029">
    <property type="protein sequence ID" value="KKA25254.1"/>
    <property type="molecule type" value="Genomic_DNA"/>
</dbReference>
<feature type="region of interest" description="Disordered" evidence="1">
    <location>
        <begin position="228"/>
        <end position="254"/>
    </location>
</feature>
<feature type="compositionally biased region" description="Basic and acidic residues" evidence="1">
    <location>
        <begin position="245"/>
        <end position="254"/>
    </location>
</feature>
<dbReference type="RefSeq" id="XP_013331866.1">
    <property type="nucleotide sequence ID" value="XM_013476412.1"/>
</dbReference>
<evidence type="ECO:0008006" key="4">
    <source>
        <dbReference type="Google" id="ProtNLM"/>
    </source>
</evidence>
<accession>A0A0F4Z410</accession>
<gene>
    <name evidence="2" type="ORF">T310_0706</name>
</gene>
<dbReference type="GeneID" id="25312760"/>
<dbReference type="AlphaFoldDB" id="A0A0F4Z410"/>
<evidence type="ECO:0000256" key="1">
    <source>
        <dbReference type="SAM" id="MobiDB-lite"/>
    </source>
</evidence>
<organism evidence="2 3">
    <name type="scientific">Rasamsonia emersonii (strain ATCC 16479 / CBS 393.64 / IMI 116815)</name>
    <dbReference type="NCBI Taxonomy" id="1408163"/>
    <lineage>
        <taxon>Eukaryota</taxon>
        <taxon>Fungi</taxon>
        <taxon>Dikarya</taxon>
        <taxon>Ascomycota</taxon>
        <taxon>Pezizomycotina</taxon>
        <taxon>Eurotiomycetes</taxon>
        <taxon>Eurotiomycetidae</taxon>
        <taxon>Eurotiales</taxon>
        <taxon>Trichocomaceae</taxon>
        <taxon>Rasamsonia</taxon>
    </lineage>
</organism>
<feature type="compositionally biased region" description="Low complexity" evidence="1">
    <location>
        <begin position="305"/>
        <end position="315"/>
    </location>
</feature>
<dbReference type="Pfam" id="PF12855">
    <property type="entry name" value="Ecl1"/>
    <property type="match status" value="1"/>
</dbReference>
<evidence type="ECO:0000313" key="3">
    <source>
        <dbReference type="Proteomes" id="UP000053958"/>
    </source>
</evidence>
<feature type="region of interest" description="Disordered" evidence="1">
    <location>
        <begin position="381"/>
        <end position="434"/>
    </location>
</feature>
<proteinExistence type="predicted"/>
<feature type="compositionally biased region" description="Polar residues" evidence="1">
    <location>
        <begin position="401"/>
        <end position="410"/>
    </location>
</feature>
<evidence type="ECO:0000313" key="2">
    <source>
        <dbReference type="EMBL" id="KKA25254.1"/>
    </source>
</evidence>
<keyword evidence="3" id="KW-1185">Reference proteome</keyword>
<protein>
    <recommendedName>
        <fullName evidence="4">Life-span regulatory factor domain-containing protein</fullName>
    </recommendedName>
</protein>
<feature type="compositionally biased region" description="Low complexity" evidence="1">
    <location>
        <begin position="230"/>
        <end position="241"/>
    </location>
</feature>
<reference evidence="2 3" key="1">
    <citation type="submission" date="2015-04" db="EMBL/GenBank/DDBJ databases">
        <authorList>
            <person name="Heijne W.H."/>
            <person name="Fedorova N.D."/>
            <person name="Nierman W.C."/>
            <person name="Vollebregt A.W."/>
            <person name="Zhao Z."/>
            <person name="Wu L."/>
            <person name="Kumar M."/>
            <person name="Stam H."/>
            <person name="van den Berg M.A."/>
            <person name="Pel H.J."/>
        </authorList>
    </citation>
    <scope>NUCLEOTIDE SEQUENCE [LARGE SCALE GENOMIC DNA]</scope>
    <source>
        <strain evidence="2 3">CBS 393.64</strain>
    </source>
</reference>
<dbReference type="InterPro" id="IPR024368">
    <property type="entry name" value="Ecl1/2/3"/>
</dbReference>
<feature type="region of interest" description="Disordered" evidence="1">
    <location>
        <begin position="349"/>
        <end position="368"/>
    </location>
</feature>
<name>A0A0F4Z410_RASE3</name>
<feature type="region of interest" description="Disordered" evidence="1">
    <location>
        <begin position="304"/>
        <end position="332"/>
    </location>
</feature>